<dbReference type="Pfam" id="PF04471">
    <property type="entry name" value="Mrr_cat"/>
    <property type="match status" value="1"/>
</dbReference>
<dbReference type="EMBL" id="LNAM01000146">
    <property type="protein sequence ID" value="KSV59373.1"/>
    <property type="molecule type" value="Genomic_DNA"/>
</dbReference>
<accession>A0A0V8QFI1</accession>
<dbReference type="AlphaFoldDB" id="A0A0V8QFI1"/>
<organism evidence="2 3">
    <name type="scientific">Acetivibrio ethanolgignens</name>
    <dbReference type="NCBI Taxonomy" id="290052"/>
    <lineage>
        <taxon>Bacteria</taxon>
        <taxon>Bacillati</taxon>
        <taxon>Bacillota</taxon>
        <taxon>Clostridia</taxon>
        <taxon>Eubacteriales</taxon>
        <taxon>Oscillospiraceae</taxon>
        <taxon>Acetivibrio</taxon>
    </lineage>
</organism>
<dbReference type="Proteomes" id="UP000054874">
    <property type="component" value="Unassembled WGS sequence"/>
</dbReference>
<keyword evidence="3" id="KW-1185">Reference proteome</keyword>
<dbReference type="RefSeq" id="WP_058352360.1">
    <property type="nucleotide sequence ID" value="NZ_CABMMD010000146.1"/>
</dbReference>
<evidence type="ECO:0000313" key="2">
    <source>
        <dbReference type="EMBL" id="KSV59373.1"/>
    </source>
</evidence>
<name>A0A0V8QFI1_9FIRM</name>
<dbReference type="STRING" id="290052.ASU35_09015"/>
<dbReference type="InterPro" id="IPR007560">
    <property type="entry name" value="Restrct_endonuc_IV_Mrr"/>
</dbReference>
<feature type="domain" description="Restriction endonuclease type IV Mrr" evidence="1">
    <location>
        <begin position="61"/>
        <end position="167"/>
    </location>
</feature>
<protein>
    <recommendedName>
        <fullName evidence="1">Restriction endonuclease type IV Mrr domain-containing protein</fullName>
    </recommendedName>
</protein>
<gene>
    <name evidence="2" type="ORF">ASU35_09015</name>
</gene>
<sequence length="233" mass="26735">MDEERFRSAEQLLKQAGYTLADLMTASSRYNSRLLMLAEEHRIQCSHLYSEIKDGGLTKRQKGQKLEELTSILFSKSVENLFDVYRNCRTSTNEIDLLIRWTENARLSGISNAFPCFGESFLCECKNYNGSVKVTYIGKFCSLMAVTNTNFGIMVSWDGVSGRGKWSDSKGLIKKVALHENKYIIVIDKDDLKQVCDCEKSIFSLIYDKYTALKNEIDYDKYIVKHEAQNCMI</sequence>
<evidence type="ECO:0000313" key="3">
    <source>
        <dbReference type="Proteomes" id="UP000054874"/>
    </source>
</evidence>
<reference evidence="2 3" key="1">
    <citation type="submission" date="2015-11" db="EMBL/GenBank/DDBJ databases">
        <title>Butyribacter intestini gen. nov., sp. nov., a butyric acid-producing bacterium of the family Lachnospiraceae isolated from the human faeces.</title>
        <authorList>
            <person name="Zou Y."/>
            <person name="Xue W."/>
            <person name="Luo G."/>
            <person name="Lv M."/>
        </authorList>
    </citation>
    <scope>NUCLEOTIDE SEQUENCE [LARGE SCALE GENOMIC DNA]</scope>
    <source>
        <strain evidence="2 3">ACET-33324</strain>
    </source>
</reference>
<dbReference type="GO" id="GO:0009307">
    <property type="term" value="P:DNA restriction-modification system"/>
    <property type="evidence" value="ECO:0007669"/>
    <property type="project" value="InterPro"/>
</dbReference>
<dbReference type="GO" id="GO:0004519">
    <property type="term" value="F:endonuclease activity"/>
    <property type="evidence" value="ECO:0007669"/>
    <property type="project" value="InterPro"/>
</dbReference>
<dbReference type="GO" id="GO:0003677">
    <property type="term" value="F:DNA binding"/>
    <property type="evidence" value="ECO:0007669"/>
    <property type="project" value="InterPro"/>
</dbReference>
<comment type="caution">
    <text evidence="2">The sequence shown here is derived from an EMBL/GenBank/DDBJ whole genome shotgun (WGS) entry which is preliminary data.</text>
</comment>
<evidence type="ECO:0000259" key="1">
    <source>
        <dbReference type="Pfam" id="PF04471"/>
    </source>
</evidence>
<proteinExistence type="predicted"/>
<dbReference type="OrthoDB" id="2603884at2"/>